<evidence type="ECO:0000313" key="3">
    <source>
        <dbReference type="Proteomes" id="UP000302139"/>
    </source>
</evidence>
<comment type="caution">
    <text evidence="2">The sequence shown here is derived from an EMBL/GenBank/DDBJ whole genome shotgun (WGS) entry which is preliminary data.</text>
</comment>
<sequence length="176" mass="18896">MLNIGSEAVASAQGGYGIAERGVAVDQGAVEVEESQAHAGDPISPGRDGISCVDGSKRRGICAVIGRQTYVRHVISARHCTARRRSRVSSDSIYTEKSPQDLRQVHRGSRPEKLRSGEPPLSKKGGRVMQGTRTRTQTHSTPPWCQQRVSARWPFGGVFVLSAAARTSDVEGAAMT</sequence>
<protein>
    <submittedName>
        <fullName evidence="2">Uncharacterized protein</fullName>
    </submittedName>
</protein>
<feature type="compositionally biased region" description="Polar residues" evidence="1">
    <location>
        <begin position="131"/>
        <end position="143"/>
    </location>
</feature>
<proteinExistence type="predicted"/>
<dbReference type="Proteomes" id="UP000302139">
    <property type="component" value="Unassembled WGS sequence"/>
</dbReference>
<accession>A0A4D4MED8</accession>
<evidence type="ECO:0000256" key="1">
    <source>
        <dbReference type="SAM" id="MobiDB-lite"/>
    </source>
</evidence>
<feature type="region of interest" description="Disordered" evidence="1">
    <location>
        <begin position="32"/>
        <end position="51"/>
    </location>
</feature>
<feature type="compositionally biased region" description="Basic and acidic residues" evidence="1">
    <location>
        <begin position="98"/>
        <end position="116"/>
    </location>
</feature>
<feature type="region of interest" description="Disordered" evidence="1">
    <location>
        <begin position="86"/>
        <end position="143"/>
    </location>
</feature>
<dbReference type="AlphaFoldDB" id="A0A4D4MED8"/>
<organism evidence="2 3">
    <name type="scientific">Streptomyces avermitilis</name>
    <dbReference type="NCBI Taxonomy" id="33903"/>
    <lineage>
        <taxon>Bacteria</taxon>
        <taxon>Bacillati</taxon>
        <taxon>Actinomycetota</taxon>
        <taxon>Actinomycetes</taxon>
        <taxon>Kitasatosporales</taxon>
        <taxon>Streptomycetaceae</taxon>
        <taxon>Streptomyces</taxon>
    </lineage>
</organism>
<dbReference type="EMBL" id="BJHX01000004">
    <property type="protein sequence ID" value="GDY70331.1"/>
    <property type="molecule type" value="Genomic_DNA"/>
</dbReference>
<gene>
    <name evidence="2" type="ORF">SAV14893_097240</name>
</gene>
<name>A0A4D4MED8_STRAX</name>
<reference evidence="2 3" key="1">
    <citation type="submission" date="2019-04" db="EMBL/GenBank/DDBJ databases">
        <title>Draft genome sequences of Streptomyces avermitilis NBRC 14893.</title>
        <authorList>
            <person name="Komaki H."/>
            <person name="Tamura T."/>
            <person name="Hosoyama A."/>
        </authorList>
    </citation>
    <scope>NUCLEOTIDE SEQUENCE [LARGE SCALE GENOMIC DNA]</scope>
    <source>
        <strain evidence="2 3">NBRC 14893</strain>
    </source>
</reference>
<evidence type="ECO:0000313" key="2">
    <source>
        <dbReference type="EMBL" id="GDY70331.1"/>
    </source>
</evidence>